<evidence type="ECO:0000313" key="1">
    <source>
        <dbReference type="EMBL" id="QQR31398.1"/>
    </source>
</evidence>
<protein>
    <submittedName>
        <fullName evidence="1">Plasmid mobilization relaxosome protein MobC</fullName>
    </submittedName>
</protein>
<dbReference type="EMBL" id="CP065321">
    <property type="protein sequence ID" value="QQR31398.1"/>
    <property type="molecule type" value="Genomic_DNA"/>
</dbReference>
<dbReference type="Proteomes" id="UP000596035">
    <property type="component" value="Chromosome"/>
</dbReference>
<name>A0AA92QXX2_9FIRM</name>
<sequence>MRMTEQDYKRLTRKAHKCGLTRSGYIRQLIHGYNPREAPPADYYGMTRELKEIGNNMNQIAFMANATGLVDKGKYYEEVIRLRDALRRIEQAVTGVKDAPVDFDEES</sequence>
<dbReference type="InterPro" id="IPR053842">
    <property type="entry name" value="NikA-like"/>
</dbReference>
<gene>
    <name evidence="1" type="primary">mobC</name>
    <name evidence="1" type="ORF">I5Q82_06925</name>
</gene>
<organism evidence="1 2">
    <name type="scientific">Acutalibacter muris</name>
    <dbReference type="NCBI Taxonomy" id="1796620"/>
    <lineage>
        <taxon>Bacteria</taxon>
        <taxon>Bacillati</taxon>
        <taxon>Bacillota</taxon>
        <taxon>Clostridia</taxon>
        <taxon>Eubacteriales</taxon>
        <taxon>Acutalibacteraceae</taxon>
        <taxon>Acutalibacter</taxon>
    </lineage>
</organism>
<evidence type="ECO:0000313" key="2">
    <source>
        <dbReference type="Proteomes" id="UP000596035"/>
    </source>
</evidence>
<dbReference type="RefSeq" id="WP_157130654.1">
    <property type="nucleotide sequence ID" value="NZ_CP021422.1"/>
</dbReference>
<dbReference type="AlphaFoldDB" id="A0AA92QXX2"/>
<dbReference type="Pfam" id="PF21983">
    <property type="entry name" value="NikA-like"/>
    <property type="match status" value="1"/>
</dbReference>
<reference evidence="1 2" key="1">
    <citation type="submission" date="2020-11" db="EMBL/GenBank/DDBJ databases">
        <title>Closed and high quality bacterial genomes of the OMM12 community.</title>
        <authorList>
            <person name="Marbouty M."/>
            <person name="Lamy-Besnier Q."/>
            <person name="Debarbieux L."/>
            <person name="Koszul R."/>
        </authorList>
    </citation>
    <scope>NUCLEOTIDE SEQUENCE [LARGE SCALE GENOMIC DNA]</scope>
    <source>
        <strain evidence="1 2">KB18</strain>
    </source>
</reference>
<proteinExistence type="predicted"/>
<accession>A0AA92QXX2</accession>